<dbReference type="Pfam" id="PF04296">
    <property type="entry name" value="YlxR"/>
    <property type="match status" value="1"/>
</dbReference>
<dbReference type="InterPro" id="IPR037465">
    <property type="entry name" value="YlxR"/>
</dbReference>
<dbReference type="AlphaFoldDB" id="A0A9D1IFX0"/>
<evidence type="ECO:0000313" key="3">
    <source>
        <dbReference type="Proteomes" id="UP000824071"/>
    </source>
</evidence>
<reference evidence="2" key="2">
    <citation type="journal article" date="2021" name="PeerJ">
        <title>Extensive microbial diversity within the chicken gut microbiome revealed by metagenomics and culture.</title>
        <authorList>
            <person name="Gilroy R."/>
            <person name="Ravi A."/>
            <person name="Getino M."/>
            <person name="Pursley I."/>
            <person name="Horton D.L."/>
            <person name="Alikhan N.F."/>
            <person name="Baker D."/>
            <person name="Gharbi K."/>
            <person name="Hall N."/>
            <person name="Watson M."/>
            <person name="Adriaenssens E.M."/>
            <person name="Foster-Nyarko E."/>
            <person name="Jarju S."/>
            <person name="Secka A."/>
            <person name="Antonio M."/>
            <person name="Oren A."/>
            <person name="Chaudhuri R.R."/>
            <person name="La Ragione R."/>
            <person name="Hildebrand F."/>
            <person name="Pallen M.J."/>
        </authorList>
    </citation>
    <scope>NUCLEOTIDE SEQUENCE</scope>
    <source>
        <strain evidence="2">ChiGjej1B1-19959</strain>
    </source>
</reference>
<dbReference type="PANTHER" id="PTHR34215">
    <property type="entry name" value="BLL0784 PROTEIN"/>
    <property type="match status" value="1"/>
</dbReference>
<feature type="domain" description="YlxR" evidence="1">
    <location>
        <begin position="8"/>
        <end position="82"/>
    </location>
</feature>
<accession>A0A9D1IFX0</accession>
<sequence>MPKTIPMRLCTGCKTQKPKRELVRVVRSKTGEVALDTTGKMPGRGAYLCPDAQCLLKAKKARCLERVFGCDVPDEVYEKLEEALRRDGS</sequence>
<dbReference type="PANTHER" id="PTHR34215:SF1">
    <property type="entry name" value="YLXR DOMAIN-CONTAINING PROTEIN"/>
    <property type="match status" value="1"/>
</dbReference>
<proteinExistence type="predicted"/>
<name>A0A9D1IFX0_9FIRM</name>
<dbReference type="InterPro" id="IPR007393">
    <property type="entry name" value="YlxR_dom"/>
</dbReference>
<organism evidence="2 3">
    <name type="scientific">Candidatus Fimenecus excrementigallinarum</name>
    <dbReference type="NCBI Taxonomy" id="2840816"/>
    <lineage>
        <taxon>Bacteria</taxon>
        <taxon>Bacillati</taxon>
        <taxon>Bacillota</taxon>
        <taxon>Clostridia</taxon>
        <taxon>Candidatus Fimenecus</taxon>
    </lineage>
</organism>
<dbReference type="InterPro" id="IPR035931">
    <property type="entry name" value="YlxR-like_sf"/>
</dbReference>
<reference evidence="2" key="1">
    <citation type="submission" date="2020-10" db="EMBL/GenBank/DDBJ databases">
        <authorList>
            <person name="Gilroy R."/>
        </authorList>
    </citation>
    <scope>NUCLEOTIDE SEQUENCE</scope>
    <source>
        <strain evidence="2">ChiGjej1B1-19959</strain>
    </source>
</reference>
<dbReference type="EMBL" id="DVMW01000044">
    <property type="protein sequence ID" value="HIU36533.1"/>
    <property type="molecule type" value="Genomic_DNA"/>
</dbReference>
<protein>
    <submittedName>
        <fullName evidence="2">YlxR family protein</fullName>
    </submittedName>
</protein>
<gene>
    <name evidence="2" type="ORF">IAC53_08015</name>
</gene>
<dbReference type="Gene3D" id="3.30.1230.10">
    <property type="entry name" value="YlxR-like"/>
    <property type="match status" value="1"/>
</dbReference>
<dbReference type="SUPFAM" id="SSF64376">
    <property type="entry name" value="YlxR-like"/>
    <property type="match status" value="1"/>
</dbReference>
<comment type="caution">
    <text evidence="2">The sequence shown here is derived from an EMBL/GenBank/DDBJ whole genome shotgun (WGS) entry which is preliminary data.</text>
</comment>
<evidence type="ECO:0000313" key="2">
    <source>
        <dbReference type="EMBL" id="HIU36533.1"/>
    </source>
</evidence>
<dbReference type="NCBIfam" id="NF047356">
    <property type="entry name" value="RNA_bind_RnpM"/>
    <property type="match status" value="1"/>
</dbReference>
<dbReference type="Proteomes" id="UP000824071">
    <property type="component" value="Unassembled WGS sequence"/>
</dbReference>
<dbReference type="CDD" id="cd00279">
    <property type="entry name" value="YlxR"/>
    <property type="match status" value="1"/>
</dbReference>
<evidence type="ECO:0000259" key="1">
    <source>
        <dbReference type="Pfam" id="PF04296"/>
    </source>
</evidence>